<dbReference type="GeneID" id="5021869"/>
<dbReference type="OrthoDB" id="308970at2759"/>
<dbReference type="HOGENOM" id="CLU_360000_0_0_1"/>
<evidence type="ECO:0000313" key="1">
    <source>
        <dbReference type="EMBL" id="CAK68687.1"/>
    </source>
</evidence>
<sequence length="778" mass="91239">MESIEIYPYQTGLNILQLLFNRLNIAKQVRDSLQAILKIDNIQVDINKTIQDLEINLYSQIDVILSKKITIQCVHEFLGTINFATDVYESANKFRVHISNLIKIKQCEIQITNSEDGTQFGSECWGKQGVFQNLTVFIQIKKQQQIQYKQQIMEITIDVFQPIAKYINQFKIQQNIDDELITFKLGQLNINPDLLYINLNIPLDQPWDVEFRQEFIYNVAFQNQDNKLITIPGSMEVFDLIRKVRQQFKIENTIPLTLEYKLKKNLLDISNTLNQECIPIYSQLTLIKEPSDNKINILLQNQYSMKQYERVAVNSTLADLDILINHDKYTETIQYFLEEQIKDKKFNLKQLDLQSECIINYQIIKQDQQQDLYYNQDQLQDIRQDLHLPSEDMTQITITFQNKYTKSSKQIKISSTCTIMDGFQGIVQTETLKDTKYYKVYFGNQLLDLKWRFDKLNIISNSILNYFTDFVIFQAQVQGQALKVIVDQNLPISSIEQQFKASNNLNQQLQLQNIQPQVKNLSLIEFLKGNNNFKFEFDVQNDMQSQEDIIELCVYVNHVSCCAHINMKQNQTAKALCQIIKYRYQSPRNQVLDLFIGQKKVDENETIYQINNIINQTRSDLRVQFITTLTLQLVNQNGLKQIIQAELENTFEFALKKNQIIGTNFTFYNYTIQMHKNIKDLPIENNSIIRYHSQLLMNFQNARSGTVQKMIAELDESLKSIINKLGVKINRLLYKNQVLDLTSTINSINYNPNENIIFEEQLSYHEASEVKTFQDLQN</sequence>
<accession>A0CD20</accession>
<dbReference type="Proteomes" id="UP000000600">
    <property type="component" value="Unassembled WGS sequence"/>
</dbReference>
<gene>
    <name evidence="1" type="ORF">GSPATT00037472001</name>
</gene>
<evidence type="ECO:0008006" key="3">
    <source>
        <dbReference type="Google" id="ProtNLM"/>
    </source>
</evidence>
<dbReference type="KEGG" id="ptm:GSPATT00037472001"/>
<protein>
    <recommendedName>
        <fullName evidence="3">Chorein N-terminal domain-containing protein</fullName>
    </recommendedName>
</protein>
<dbReference type="EMBL" id="CT868062">
    <property type="protein sequence ID" value="CAK68687.1"/>
    <property type="molecule type" value="Genomic_DNA"/>
</dbReference>
<dbReference type="InParanoid" id="A0CD20"/>
<organism evidence="1 2">
    <name type="scientific">Paramecium tetraurelia</name>
    <dbReference type="NCBI Taxonomy" id="5888"/>
    <lineage>
        <taxon>Eukaryota</taxon>
        <taxon>Sar</taxon>
        <taxon>Alveolata</taxon>
        <taxon>Ciliophora</taxon>
        <taxon>Intramacronucleata</taxon>
        <taxon>Oligohymenophorea</taxon>
        <taxon>Peniculida</taxon>
        <taxon>Parameciidae</taxon>
        <taxon>Paramecium</taxon>
    </lineage>
</organism>
<dbReference type="RefSeq" id="XP_001436084.1">
    <property type="nucleotide sequence ID" value="XM_001436047.1"/>
</dbReference>
<evidence type="ECO:0000313" key="2">
    <source>
        <dbReference type="Proteomes" id="UP000000600"/>
    </source>
</evidence>
<dbReference type="OMA" id="FRQEFIY"/>
<dbReference type="AlphaFoldDB" id="A0CD20"/>
<name>A0CD20_PARTE</name>
<reference evidence="1 2" key="1">
    <citation type="journal article" date="2006" name="Nature">
        <title>Global trends of whole-genome duplications revealed by the ciliate Paramecium tetraurelia.</title>
        <authorList>
            <consortium name="Genoscope"/>
            <person name="Aury J.-M."/>
            <person name="Jaillon O."/>
            <person name="Duret L."/>
            <person name="Noel B."/>
            <person name="Jubin C."/>
            <person name="Porcel B.M."/>
            <person name="Segurens B."/>
            <person name="Daubin V."/>
            <person name="Anthouard V."/>
            <person name="Aiach N."/>
            <person name="Arnaiz O."/>
            <person name="Billaut A."/>
            <person name="Beisson J."/>
            <person name="Blanc I."/>
            <person name="Bouhouche K."/>
            <person name="Camara F."/>
            <person name="Duharcourt S."/>
            <person name="Guigo R."/>
            <person name="Gogendeau D."/>
            <person name="Katinka M."/>
            <person name="Keller A.-M."/>
            <person name="Kissmehl R."/>
            <person name="Klotz C."/>
            <person name="Koll F."/>
            <person name="Le Moue A."/>
            <person name="Lepere C."/>
            <person name="Malinsky S."/>
            <person name="Nowacki M."/>
            <person name="Nowak J.K."/>
            <person name="Plattner H."/>
            <person name="Poulain J."/>
            <person name="Ruiz F."/>
            <person name="Serrano V."/>
            <person name="Zagulski M."/>
            <person name="Dessen P."/>
            <person name="Betermier M."/>
            <person name="Weissenbach J."/>
            <person name="Scarpelli C."/>
            <person name="Schachter V."/>
            <person name="Sperling L."/>
            <person name="Meyer E."/>
            <person name="Cohen J."/>
            <person name="Wincker P."/>
        </authorList>
    </citation>
    <scope>NUCLEOTIDE SEQUENCE [LARGE SCALE GENOMIC DNA]</scope>
    <source>
        <strain evidence="1 2">Stock d4-2</strain>
    </source>
</reference>
<keyword evidence="2" id="KW-1185">Reference proteome</keyword>
<proteinExistence type="predicted"/>